<keyword evidence="1" id="KW-1133">Transmembrane helix</keyword>
<accession>Q86F52</accession>
<reference evidence="2" key="1">
    <citation type="journal article" date="2003" name="Nat. Genet.">
        <title>Evolutionary and biomedical implications of a Schistosoma japonicum complementary DNA resource.</title>
        <authorList>
            <person name="Hu W."/>
            <person name="Yan Q."/>
            <person name="Shen D.K."/>
            <person name="Liu F."/>
            <person name="Zhu Z.D."/>
            <person name="Song H.D."/>
            <person name="Xu X.R."/>
            <person name="Wang Z.J."/>
            <person name="Rong Y.P."/>
            <person name="Zeng L.C."/>
            <person name="Wu J."/>
            <person name="Zhang X."/>
            <person name="Wang J.J."/>
            <person name="Xu X.N."/>
            <person name="Wang S.Y."/>
            <person name="Fu G."/>
            <person name="Zhang X.L."/>
            <person name="Wang Z.Q."/>
            <person name="Brindley P.J."/>
            <person name="McManus D.P."/>
            <person name="Xue C.L."/>
            <person name="Feng Z."/>
            <person name="Chen Z."/>
            <person name="Han Z.G."/>
        </authorList>
    </citation>
    <scope>NUCLEOTIDE SEQUENCE</scope>
</reference>
<evidence type="ECO:0000313" key="2">
    <source>
        <dbReference type="EMBL" id="AAP06035.1"/>
    </source>
</evidence>
<keyword evidence="1" id="KW-0472">Membrane</keyword>
<dbReference type="EMBL" id="AY223012">
    <property type="protein sequence ID" value="AAP06035.1"/>
    <property type="molecule type" value="mRNA"/>
</dbReference>
<protein>
    <submittedName>
        <fullName evidence="2">Clone ZZD1106 mRNA sequence</fullName>
    </submittedName>
</protein>
<sequence>MNSRRLGGGVGVVRLVNPHFNLNNTSFISNNSISNYSTTSRSVGGYMNNNVIGTSCNNSMINDDSLGLSMTDSIFPPGCLSLQLINVIIIAIMLVVVITVLVVIVFLNQ</sequence>
<organism evidence="2">
    <name type="scientific">Schistosoma japonicum</name>
    <name type="common">Blood fluke</name>
    <dbReference type="NCBI Taxonomy" id="6182"/>
    <lineage>
        <taxon>Eukaryota</taxon>
        <taxon>Metazoa</taxon>
        <taxon>Spiralia</taxon>
        <taxon>Lophotrochozoa</taxon>
        <taxon>Platyhelminthes</taxon>
        <taxon>Trematoda</taxon>
        <taxon>Digenea</taxon>
        <taxon>Strigeidida</taxon>
        <taxon>Schistosomatoidea</taxon>
        <taxon>Schistosomatidae</taxon>
        <taxon>Schistosoma</taxon>
    </lineage>
</organism>
<name>Q86F52_SCHJA</name>
<evidence type="ECO:0000256" key="1">
    <source>
        <dbReference type="SAM" id="Phobius"/>
    </source>
</evidence>
<feature type="transmembrane region" description="Helical" evidence="1">
    <location>
        <begin position="84"/>
        <end position="107"/>
    </location>
</feature>
<dbReference type="AlphaFoldDB" id="Q86F52"/>
<keyword evidence="1" id="KW-0812">Transmembrane</keyword>
<proteinExistence type="evidence at transcript level"/>